<dbReference type="RefSeq" id="XP_039118480.1">
    <property type="nucleotide sequence ID" value="XM_039262546.1"/>
</dbReference>
<accession>A0AB40AU89</accession>
<feature type="compositionally biased region" description="Polar residues" evidence="1">
    <location>
        <begin position="22"/>
        <end position="34"/>
    </location>
</feature>
<feature type="region of interest" description="Disordered" evidence="1">
    <location>
        <begin position="1"/>
        <end position="38"/>
    </location>
</feature>
<name>A0AB40AU89_DIOCR</name>
<organism evidence="2 3">
    <name type="scientific">Dioscorea cayennensis subsp. rotundata</name>
    <name type="common">White Guinea yam</name>
    <name type="synonym">Dioscorea rotundata</name>
    <dbReference type="NCBI Taxonomy" id="55577"/>
    <lineage>
        <taxon>Eukaryota</taxon>
        <taxon>Viridiplantae</taxon>
        <taxon>Streptophyta</taxon>
        <taxon>Embryophyta</taxon>
        <taxon>Tracheophyta</taxon>
        <taxon>Spermatophyta</taxon>
        <taxon>Magnoliopsida</taxon>
        <taxon>Liliopsida</taxon>
        <taxon>Dioscoreales</taxon>
        <taxon>Dioscoreaceae</taxon>
        <taxon>Dioscorea</taxon>
    </lineage>
</organism>
<sequence>MKYKRVARRYPGKKKGSGDSSQGIKTSGDDSNPSIEAKEDLSKALIPYVPPAPLSIAYPEISKIERKDPLAWPTQRFPELFRKEKWPRNSSTAGKTSTPDPYGWMNDAFPCIFKRKNNSGSQKEVSSTKGKKDYDWKRDLFRDYSEVEKAVKFAEQYNVEETTGVVTIEVVAKEVQEKEPITEDTACDATTQPEVETEEVQESKTDNMSCKIKGKEAIAEESEEKSSESSSSHRSEFDEDPEETVQKILIDLKNSGKKPSVEDDDYVPSPIATSDSSHSSEDVPLKNKIEELRKKKKTEGSGLKRKEGPILRNCKEKCKIISKRGVIAERIIDEAAFDQYRLTDFLNDKGLMKSVTYGKHYNPTLVQEFYSNLSPEIKFPRASGYHKIFLRGKTVKFSPEDINDFLECPTEVENGAYVYNDDFEYSDEIMDALTGGKCSTWDQKQGSLPQS</sequence>
<feature type="region of interest" description="Disordered" evidence="1">
    <location>
        <begin position="175"/>
        <end position="305"/>
    </location>
</feature>
<proteinExistence type="predicted"/>
<evidence type="ECO:0000256" key="1">
    <source>
        <dbReference type="SAM" id="MobiDB-lite"/>
    </source>
</evidence>
<feature type="compositionally biased region" description="Basic and acidic residues" evidence="1">
    <location>
        <begin position="278"/>
        <end position="305"/>
    </location>
</feature>
<dbReference type="AlphaFoldDB" id="A0AB40AU89"/>
<evidence type="ECO:0000313" key="3">
    <source>
        <dbReference type="RefSeq" id="XP_039118480.1"/>
    </source>
</evidence>
<evidence type="ECO:0000313" key="2">
    <source>
        <dbReference type="Proteomes" id="UP001515500"/>
    </source>
</evidence>
<feature type="compositionally biased region" description="Basic and acidic residues" evidence="1">
    <location>
        <begin position="213"/>
        <end position="236"/>
    </location>
</feature>
<reference evidence="3" key="1">
    <citation type="submission" date="2025-08" db="UniProtKB">
        <authorList>
            <consortium name="RefSeq"/>
        </authorList>
    </citation>
    <scope>IDENTIFICATION</scope>
</reference>
<keyword evidence="2" id="KW-1185">Reference proteome</keyword>
<feature type="compositionally biased region" description="Basic residues" evidence="1">
    <location>
        <begin position="1"/>
        <end position="15"/>
    </location>
</feature>
<dbReference type="GeneID" id="120254443"/>
<gene>
    <name evidence="3" type="primary">LOC120254443</name>
</gene>
<protein>
    <submittedName>
        <fullName evidence="3">Uncharacterized protein LOC120254443</fullName>
    </submittedName>
</protein>
<dbReference type="Proteomes" id="UP001515500">
    <property type="component" value="Unplaced"/>
</dbReference>